<reference evidence="2 3" key="1">
    <citation type="journal article" date="2018" name="Nat. Ecol. Evol.">
        <title>Shark genomes provide insights into elasmobranch evolution and the origin of vertebrates.</title>
        <authorList>
            <person name="Hara Y"/>
            <person name="Yamaguchi K"/>
            <person name="Onimaru K"/>
            <person name="Kadota M"/>
            <person name="Koyanagi M"/>
            <person name="Keeley SD"/>
            <person name="Tatsumi K"/>
            <person name="Tanaka K"/>
            <person name="Motone F"/>
            <person name="Kageyama Y"/>
            <person name="Nozu R"/>
            <person name="Adachi N"/>
            <person name="Nishimura O"/>
            <person name="Nakagawa R"/>
            <person name="Tanegashima C"/>
            <person name="Kiyatake I"/>
            <person name="Matsumoto R"/>
            <person name="Murakumo K"/>
            <person name="Nishida K"/>
            <person name="Terakita A"/>
            <person name="Kuratani S"/>
            <person name="Sato K"/>
            <person name="Hyodo S Kuraku.S."/>
        </authorList>
    </citation>
    <scope>NUCLEOTIDE SEQUENCE [LARGE SCALE GENOMIC DNA]</scope>
</reference>
<accession>A0A401NMG2</accession>
<dbReference type="InterPro" id="IPR015421">
    <property type="entry name" value="PyrdxlP-dep_Trfase_major"/>
</dbReference>
<dbReference type="GO" id="GO:0008265">
    <property type="term" value="F:molybdenum cofactor sulfurtransferase activity"/>
    <property type="evidence" value="ECO:0007669"/>
    <property type="project" value="TreeGrafter"/>
</dbReference>
<dbReference type="OrthoDB" id="420046at2759"/>
<dbReference type="EMBL" id="BFAA01007742">
    <property type="protein sequence ID" value="GCB62050.1"/>
    <property type="molecule type" value="Genomic_DNA"/>
</dbReference>
<evidence type="ECO:0000313" key="2">
    <source>
        <dbReference type="EMBL" id="GCB62050.1"/>
    </source>
</evidence>
<dbReference type="InterPro" id="IPR000192">
    <property type="entry name" value="Aminotrans_V_dom"/>
</dbReference>
<dbReference type="Proteomes" id="UP000288216">
    <property type="component" value="Unassembled WGS sequence"/>
</dbReference>
<evidence type="ECO:0000313" key="3">
    <source>
        <dbReference type="Proteomes" id="UP000288216"/>
    </source>
</evidence>
<dbReference type="STRING" id="75743.A0A401NMG2"/>
<dbReference type="Gene3D" id="3.90.1150.10">
    <property type="entry name" value="Aspartate Aminotransferase, domain 1"/>
    <property type="match status" value="1"/>
</dbReference>
<name>A0A401NMG2_SCYTO</name>
<sequence>ITYLDHGGATLYAHSQINHFYQDLAENIYGNPHSANVASRLTHDTIERVRYRILQHFNTSPEEYTIIFTSGSTAALKLVAETRSQGNGLGALLVKNESGHMLRKRYFGGGTAASYLSGEDFYVPKQSISDRFEDGTISFLDIIAVNHGFDALDKFTGGMQNIMAHTFSLARYTYIILSGMRHANGTPVSQIYSDNEFETPDAQGPIINMNVLDEKGGIVGYAKVDKLANLYNIHLRTGCFCNTGGCQQHLGISDEDVKKNLQAGHVCGDSLDLIDGRPTGSVRISFGYMSTFDDAQTFLKFIINCFIKQPVSFDKGTLSKLTQCGTMKESDESCAENFTDGKAKKIASEIAVAHNSARTEVPLYQNSSDNQSELNKNSTTSKLIYYDSEPITLANIYLYPIKSCAAFEVRMKFSLLQKR</sequence>
<feature type="domain" description="Aminotransferase class V" evidence="1">
    <location>
        <begin position="3"/>
        <end position="82"/>
    </location>
</feature>
<protein>
    <recommendedName>
        <fullName evidence="1">Aminotransferase class V domain-containing protein</fullName>
    </recommendedName>
</protein>
<dbReference type="AlphaFoldDB" id="A0A401NMG2"/>
<organism evidence="2 3">
    <name type="scientific">Scyliorhinus torazame</name>
    <name type="common">Cloudy catshark</name>
    <name type="synonym">Catulus torazame</name>
    <dbReference type="NCBI Taxonomy" id="75743"/>
    <lineage>
        <taxon>Eukaryota</taxon>
        <taxon>Metazoa</taxon>
        <taxon>Chordata</taxon>
        <taxon>Craniata</taxon>
        <taxon>Vertebrata</taxon>
        <taxon>Chondrichthyes</taxon>
        <taxon>Elasmobranchii</taxon>
        <taxon>Galeomorphii</taxon>
        <taxon>Galeoidea</taxon>
        <taxon>Carcharhiniformes</taxon>
        <taxon>Scyliorhinidae</taxon>
        <taxon>Scyliorhinus</taxon>
    </lineage>
</organism>
<dbReference type="Pfam" id="PF00266">
    <property type="entry name" value="Aminotran_5"/>
    <property type="match status" value="2"/>
</dbReference>
<dbReference type="SUPFAM" id="SSF53383">
    <property type="entry name" value="PLP-dependent transferases"/>
    <property type="match status" value="2"/>
</dbReference>
<feature type="domain" description="Aminotransferase class V" evidence="1">
    <location>
        <begin position="87"/>
        <end position="297"/>
    </location>
</feature>
<dbReference type="InterPro" id="IPR015424">
    <property type="entry name" value="PyrdxlP-dep_Trfase"/>
</dbReference>
<evidence type="ECO:0000259" key="1">
    <source>
        <dbReference type="Pfam" id="PF00266"/>
    </source>
</evidence>
<keyword evidence="3" id="KW-1185">Reference proteome</keyword>
<dbReference type="PANTHER" id="PTHR14237:SF80">
    <property type="entry name" value="MOLYBDENUM COFACTOR SULFURASE"/>
    <property type="match status" value="1"/>
</dbReference>
<comment type="caution">
    <text evidence="2">The sequence shown here is derived from an EMBL/GenBank/DDBJ whole genome shotgun (WGS) entry which is preliminary data.</text>
</comment>
<gene>
    <name evidence="2" type="ORF">scyTo_0014432</name>
</gene>
<dbReference type="GO" id="GO:0043545">
    <property type="term" value="P:molybdopterin cofactor metabolic process"/>
    <property type="evidence" value="ECO:0007669"/>
    <property type="project" value="TreeGrafter"/>
</dbReference>
<dbReference type="Gene3D" id="3.40.640.10">
    <property type="entry name" value="Type I PLP-dependent aspartate aminotransferase-like (Major domain)"/>
    <property type="match status" value="1"/>
</dbReference>
<proteinExistence type="predicted"/>
<dbReference type="PANTHER" id="PTHR14237">
    <property type="entry name" value="MOLYBDOPTERIN COFACTOR SULFURASE MOSC"/>
    <property type="match status" value="1"/>
</dbReference>
<feature type="non-terminal residue" evidence="2">
    <location>
        <position position="1"/>
    </location>
</feature>
<dbReference type="InterPro" id="IPR015422">
    <property type="entry name" value="PyrdxlP-dep_Trfase_small"/>
</dbReference>